<organism evidence="2 3">
    <name type="scientific">Stieleria varia</name>
    <dbReference type="NCBI Taxonomy" id="2528005"/>
    <lineage>
        <taxon>Bacteria</taxon>
        <taxon>Pseudomonadati</taxon>
        <taxon>Planctomycetota</taxon>
        <taxon>Planctomycetia</taxon>
        <taxon>Pirellulales</taxon>
        <taxon>Pirellulaceae</taxon>
        <taxon>Stieleria</taxon>
    </lineage>
</organism>
<feature type="chain" id="PRO_5022933450" description="PEP-CTERM protein-sorting domain-containing protein" evidence="1">
    <location>
        <begin position="27"/>
        <end position="237"/>
    </location>
</feature>
<keyword evidence="3" id="KW-1185">Reference proteome</keyword>
<evidence type="ECO:0000313" key="2">
    <source>
        <dbReference type="EMBL" id="TWU02649.1"/>
    </source>
</evidence>
<dbReference type="AlphaFoldDB" id="A0A5C6ATW9"/>
<dbReference type="InterPro" id="IPR013424">
    <property type="entry name" value="Ice-binding_C"/>
</dbReference>
<dbReference type="Proteomes" id="UP000320176">
    <property type="component" value="Unassembled WGS sequence"/>
</dbReference>
<evidence type="ECO:0000313" key="3">
    <source>
        <dbReference type="Proteomes" id="UP000320176"/>
    </source>
</evidence>
<dbReference type="NCBIfam" id="TIGR02595">
    <property type="entry name" value="PEP_CTERM"/>
    <property type="match status" value="1"/>
</dbReference>
<dbReference type="EMBL" id="SJPN01000004">
    <property type="protein sequence ID" value="TWU02649.1"/>
    <property type="molecule type" value="Genomic_DNA"/>
</dbReference>
<dbReference type="OrthoDB" id="275959at2"/>
<reference evidence="2 3" key="1">
    <citation type="submission" date="2019-02" db="EMBL/GenBank/DDBJ databases">
        <title>Deep-cultivation of Planctomycetes and their phenomic and genomic characterization uncovers novel biology.</title>
        <authorList>
            <person name="Wiegand S."/>
            <person name="Jogler M."/>
            <person name="Boedeker C."/>
            <person name="Pinto D."/>
            <person name="Vollmers J."/>
            <person name="Rivas-Marin E."/>
            <person name="Kohn T."/>
            <person name="Peeters S.H."/>
            <person name="Heuer A."/>
            <person name="Rast P."/>
            <person name="Oberbeckmann S."/>
            <person name="Bunk B."/>
            <person name="Jeske O."/>
            <person name="Meyerdierks A."/>
            <person name="Storesund J.E."/>
            <person name="Kallscheuer N."/>
            <person name="Luecker S."/>
            <person name="Lage O.M."/>
            <person name="Pohl T."/>
            <person name="Merkel B.J."/>
            <person name="Hornburger P."/>
            <person name="Mueller R.-W."/>
            <person name="Bruemmer F."/>
            <person name="Labrenz M."/>
            <person name="Spormann A.M."/>
            <person name="Op Den Camp H."/>
            <person name="Overmann J."/>
            <person name="Amann R."/>
            <person name="Jetten M.S.M."/>
            <person name="Mascher T."/>
            <person name="Medema M.H."/>
            <person name="Devos D.P."/>
            <person name="Kaster A.-K."/>
            <person name="Ovreas L."/>
            <person name="Rohde M."/>
            <person name="Galperin M.Y."/>
            <person name="Jogler C."/>
        </authorList>
    </citation>
    <scope>NUCLEOTIDE SEQUENCE [LARGE SCALE GENOMIC DNA]</scope>
    <source>
        <strain evidence="2 3">Pla52n</strain>
    </source>
</reference>
<keyword evidence="1" id="KW-0732">Signal</keyword>
<sequence length="237" mass="24964" precursor="true">MSRTAFQLIVLSALLATLANWHHAHAEVIVQIGNGTVTPGGTITLDVMISGTAPEDLAEYDVIFDVTSIASQAGTALELAALQNESFLLDPNYVFFGTDDGMGAPDPTASAAVFDGVPATAIASPTRLQVVDLAVDAAGDLSFVTVDTPRLLTQIELVHNLGAVDPALTVGNTFDVSLDLFLEPFFFDFDGFEINVDSSISGTVTVVAAVPEPSTAFALAAMLIVPLSIRRRKRLRC</sequence>
<proteinExistence type="predicted"/>
<comment type="caution">
    <text evidence="2">The sequence shown here is derived from an EMBL/GenBank/DDBJ whole genome shotgun (WGS) entry which is preliminary data.</text>
</comment>
<name>A0A5C6ATW9_9BACT</name>
<accession>A0A5C6ATW9</accession>
<evidence type="ECO:0008006" key="4">
    <source>
        <dbReference type="Google" id="ProtNLM"/>
    </source>
</evidence>
<feature type="signal peptide" evidence="1">
    <location>
        <begin position="1"/>
        <end position="26"/>
    </location>
</feature>
<dbReference type="RefSeq" id="WP_146520937.1">
    <property type="nucleotide sequence ID" value="NZ_CP151726.1"/>
</dbReference>
<evidence type="ECO:0000256" key="1">
    <source>
        <dbReference type="SAM" id="SignalP"/>
    </source>
</evidence>
<gene>
    <name evidence="2" type="ORF">Pla52n_37060</name>
</gene>
<protein>
    <recommendedName>
        <fullName evidence="4">PEP-CTERM protein-sorting domain-containing protein</fullName>
    </recommendedName>
</protein>